<proteinExistence type="predicted"/>
<dbReference type="Gene3D" id="1.10.357.10">
    <property type="entry name" value="Tetracycline Repressor, domain 2"/>
    <property type="match status" value="1"/>
</dbReference>
<gene>
    <name evidence="4" type="ORF">JOF36_000682</name>
</gene>
<dbReference type="RefSeq" id="WP_307862192.1">
    <property type="nucleotide sequence ID" value="NZ_JAGINU010000001.1"/>
</dbReference>
<evidence type="ECO:0000256" key="1">
    <source>
        <dbReference type="ARBA" id="ARBA00023015"/>
    </source>
</evidence>
<dbReference type="InterPro" id="IPR009057">
    <property type="entry name" value="Homeodomain-like_sf"/>
</dbReference>
<dbReference type="SUPFAM" id="SSF46689">
    <property type="entry name" value="Homeodomain-like"/>
    <property type="match status" value="1"/>
</dbReference>
<dbReference type="SUPFAM" id="SSF48498">
    <property type="entry name" value="Tetracyclin repressor-like, C-terminal domain"/>
    <property type="match status" value="1"/>
</dbReference>
<dbReference type="Proteomes" id="UP001519295">
    <property type="component" value="Unassembled WGS sequence"/>
</dbReference>
<accession>A0ABS4VM32</accession>
<keyword evidence="5" id="KW-1185">Reference proteome</keyword>
<keyword evidence="1" id="KW-0805">Transcription regulation</keyword>
<evidence type="ECO:0000256" key="2">
    <source>
        <dbReference type="ARBA" id="ARBA00023163"/>
    </source>
</evidence>
<dbReference type="Pfam" id="PF13305">
    <property type="entry name" value="TetR_C_33"/>
    <property type="match status" value="1"/>
</dbReference>
<keyword evidence="2" id="KW-0804">Transcription</keyword>
<evidence type="ECO:0000313" key="5">
    <source>
        <dbReference type="Proteomes" id="UP001519295"/>
    </source>
</evidence>
<name>A0ABS4VM32_9PSEU</name>
<comment type="caution">
    <text evidence="4">The sequence shown here is derived from an EMBL/GenBank/DDBJ whole genome shotgun (WGS) entry which is preliminary data.</text>
</comment>
<reference evidence="4 5" key="1">
    <citation type="submission" date="2021-03" db="EMBL/GenBank/DDBJ databases">
        <title>Sequencing the genomes of 1000 actinobacteria strains.</title>
        <authorList>
            <person name="Klenk H.-P."/>
        </authorList>
    </citation>
    <scope>NUCLEOTIDE SEQUENCE [LARGE SCALE GENOMIC DNA]</scope>
    <source>
        <strain evidence="4 5">DSM 45256</strain>
    </source>
</reference>
<protein>
    <submittedName>
        <fullName evidence="4">AcrR family transcriptional regulator</fullName>
    </submittedName>
</protein>
<dbReference type="InterPro" id="IPR036271">
    <property type="entry name" value="Tet_transcr_reg_TetR-rel_C_sf"/>
</dbReference>
<evidence type="ECO:0000259" key="3">
    <source>
        <dbReference type="Pfam" id="PF13305"/>
    </source>
</evidence>
<organism evidence="4 5">
    <name type="scientific">Pseudonocardia parietis</name>
    <dbReference type="NCBI Taxonomy" id="570936"/>
    <lineage>
        <taxon>Bacteria</taxon>
        <taxon>Bacillati</taxon>
        <taxon>Actinomycetota</taxon>
        <taxon>Actinomycetes</taxon>
        <taxon>Pseudonocardiales</taxon>
        <taxon>Pseudonocardiaceae</taxon>
        <taxon>Pseudonocardia</taxon>
    </lineage>
</organism>
<sequence length="202" mass="21409">MPRTAPAAVRTMLIERAAAMLGRREPVSLRSVVAGTGVSTMAVYTHFDGMPGLWRAVRQEGFARLSSRIASVEITDDPVRDLSALGVAYTENALADPDLYRVMFDAAADLDDPAVADDAFGALIGAARRAREAGRFRADVDPARVALRWWASGHGLMMLVTGGVIPADAARAESDVLAVALFVDAGDDPERCRRSVAAGRAG</sequence>
<feature type="domain" description="HTH-type transcriptional regulator MT1864/Rv1816-like C-terminal" evidence="3">
    <location>
        <begin position="82"/>
        <end position="170"/>
    </location>
</feature>
<dbReference type="InterPro" id="IPR025996">
    <property type="entry name" value="MT1864/Rv1816-like_C"/>
</dbReference>
<evidence type="ECO:0000313" key="4">
    <source>
        <dbReference type="EMBL" id="MBP2364986.1"/>
    </source>
</evidence>
<dbReference type="EMBL" id="JAGINU010000001">
    <property type="protein sequence ID" value="MBP2364986.1"/>
    <property type="molecule type" value="Genomic_DNA"/>
</dbReference>